<evidence type="ECO:0000313" key="2">
    <source>
        <dbReference type="EMBL" id="SDG92276.1"/>
    </source>
</evidence>
<dbReference type="GO" id="GO:0007064">
    <property type="term" value="P:mitotic sister chromatid cohesion"/>
    <property type="evidence" value="ECO:0007669"/>
    <property type="project" value="TreeGrafter"/>
</dbReference>
<keyword evidence="2" id="KW-0808">Transferase</keyword>
<dbReference type="GO" id="GO:0031415">
    <property type="term" value="C:NatA complex"/>
    <property type="evidence" value="ECO:0007669"/>
    <property type="project" value="TreeGrafter"/>
</dbReference>
<dbReference type="InterPro" id="IPR016181">
    <property type="entry name" value="Acyl_CoA_acyltransferase"/>
</dbReference>
<dbReference type="Pfam" id="PF00583">
    <property type="entry name" value="Acetyltransf_1"/>
    <property type="match status" value="1"/>
</dbReference>
<dbReference type="OrthoDB" id="9796129at2"/>
<keyword evidence="3" id="KW-1185">Reference proteome</keyword>
<dbReference type="InterPro" id="IPR051556">
    <property type="entry name" value="N-term/lysine_N-AcTrnsfr"/>
</dbReference>
<gene>
    <name evidence="2" type="ORF">SAMN05421742_103211</name>
</gene>
<dbReference type="PANTHER" id="PTHR42919:SF20">
    <property type="entry name" value="GCN5-RELATED N-ACETYLTRANSFERASE 10, CHLOROPLASTIC"/>
    <property type="match status" value="1"/>
</dbReference>
<dbReference type="PROSITE" id="PS51186">
    <property type="entry name" value="GNAT"/>
    <property type="match status" value="1"/>
</dbReference>
<reference evidence="3" key="1">
    <citation type="submission" date="2016-10" db="EMBL/GenBank/DDBJ databases">
        <authorList>
            <person name="Varghese N."/>
            <person name="Submissions S."/>
        </authorList>
    </citation>
    <scope>NUCLEOTIDE SEQUENCE [LARGE SCALE GENOMIC DNA]</scope>
    <source>
        <strain evidence="3">930I</strain>
    </source>
</reference>
<feature type="domain" description="N-acetyltransferase" evidence="1">
    <location>
        <begin position="5"/>
        <end position="152"/>
    </location>
</feature>
<organism evidence="2 3">
    <name type="scientific">Roseospirillum parvum</name>
    <dbReference type="NCBI Taxonomy" id="83401"/>
    <lineage>
        <taxon>Bacteria</taxon>
        <taxon>Pseudomonadati</taxon>
        <taxon>Pseudomonadota</taxon>
        <taxon>Alphaproteobacteria</taxon>
        <taxon>Rhodospirillales</taxon>
        <taxon>Rhodospirillaceae</taxon>
        <taxon>Roseospirillum</taxon>
    </lineage>
</organism>
<dbReference type="GO" id="GO:0008080">
    <property type="term" value="F:N-acetyltransferase activity"/>
    <property type="evidence" value="ECO:0007669"/>
    <property type="project" value="TreeGrafter"/>
</dbReference>
<dbReference type="CDD" id="cd04301">
    <property type="entry name" value="NAT_SF"/>
    <property type="match status" value="1"/>
</dbReference>
<name>A0A1G7Y7L0_9PROT</name>
<dbReference type="InterPro" id="IPR000182">
    <property type="entry name" value="GNAT_dom"/>
</dbReference>
<dbReference type="AlphaFoldDB" id="A0A1G7Y7L0"/>
<dbReference type="SUPFAM" id="SSF55729">
    <property type="entry name" value="Acyl-CoA N-acyltransferases (Nat)"/>
    <property type="match status" value="1"/>
</dbReference>
<dbReference type="RefSeq" id="WP_092617034.1">
    <property type="nucleotide sequence ID" value="NZ_FNCV01000003.1"/>
</dbReference>
<sequence>MVEIVRLRPGDAVLFHGMLTIFADAFEEHETYLGASPGAAYRDGLLAEENFIALVAVEAENVIGALAGYELRKFERERSEFYIYDLAVSGPYRRRGVATAMIGTFSAIAKKRGAWVVFVQADHGDDAAIALYSKLGQREEALHFDIDPQRAE</sequence>
<evidence type="ECO:0000313" key="3">
    <source>
        <dbReference type="Proteomes" id="UP000217076"/>
    </source>
</evidence>
<dbReference type="EMBL" id="FNCV01000003">
    <property type="protein sequence ID" value="SDG92276.1"/>
    <property type="molecule type" value="Genomic_DNA"/>
</dbReference>
<accession>A0A1G7Y7L0</accession>
<proteinExistence type="predicted"/>
<protein>
    <submittedName>
        <fullName evidence="2">Aminoglycoside 3-N-acetyltransferase I</fullName>
    </submittedName>
</protein>
<dbReference type="PANTHER" id="PTHR42919">
    <property type="entry name" value="N-ALPHA-ACETYLTRANSFERASE"/>
    <property type="match status" value="1"/>
</dbReference>
<dbReference type="NCBIfam" id="NF033083">
    <property type="entry name" value="AAC_3_I"/>
    <property type="match status" value="1"/>
</dbReference>
<dbReference type="Proteomes" id="UP000217076">
    <property type="component" value="Unassembled WGS sequence"/>
</dbReference>
<evidence type="ECO:0000259" key="1">
    <source>
        <dbReference type="PROSITE" id="PS51186"/>
    </source>
</evidence>
<dbReference type="STRING" id="83401.SAMN05421742_103211"/>
<dbReference type="Gene3D" id="3.40.630.30">
    <property type="match status" value="1"/>
</dbReference>